<dbReference type="InterPro" id="IPR029058">
    <property type="entry name" value="AB_hydrolase_fold"/>
</dbReference>
<evidence type="ECO:0000313" key="3">
    <source>
        <dbReference type="EMBL" id="QBA65548.1"/>
    </source>
</evidence>
<dbReference type="KEGG" id="mur:EQY75_01605"/>
<dbReference type="Gene3D" id="3.40.50.1820">
    <property type="entry name" value="alpha/beta hydrolase"/>
    <property type="match status" value="1"/>
</dbReference>
<dbReference type="AlphaFoldDB" id="A0A411ED11"/>
<dbReference type="PRINTS" id="PR00111">
    <property type="entry name" value="ABHYDROLASE"/>
</dbReference>
<dbReference type="RefSeq" id="WP_129606878.1">
    <property type="nucleotide sequence ID" value="NZ_CP035544.1"/>
</dbReference>
<dbReference type="InterPro" id="IPR000073">
    <property type="entry name" value="AB_hydrolase_1"/>
</dbReference>
<accession>A0A411ED11</accession>
<evidence type="ECO:0000313" key="4">
    <source>
        <dbReference type="Proteomes" id="UP000290889"/>
    </source>
</evidence>
<organism evidence="3 4">
    <name type="scientific">Muriicola soli</name>
    <dbReference type="NCBI Taxonomy" id="2507538"/>
    <lineage>
        <taxon>Bacteria</taxon>
        <taxon>Pseudomonadati</taxon>
        <taxon>Bacteroidota</taxon>
        <taxon>Flavobacteriia</taxon>
        <taxon>Flavobacteriales</taxon>
        <taxon>Flavobacteriaceae</taxon>
        <taxon>Muriicola</taxon>
    </lineage>
</organism>
<reference evidence="3 4" key="1">
    <citation type="submission" date="2019-01" db="EMBL/GenBank/DDBJ databases">
        <title>Muriicola soli sp. nov., isolated from soil.</title>
        <authorList>
            <person name="Kang H.J."/>
            <person name="Kim S.B."/>
        </authorList>
    </citation>
    <scope>NUCLEOTIDE SEQUENCE [LARGE SCALE GENOMIC DNA]</scope>
    <source>
        <strain evidence="3 4">MMS17-SY002</strain>
    </source>
</reference>
<evidence type="ECO:0000259" key="2">
    <source>
        <dbReference type="Pfam" id="PF00561"/>
    </source>
</evidence>
<keyword evidence="1 3" id="KW-0378">Hydrolase</keyword>
<feature type="domain" description="AB hydrolase-1" evidence="2">
    <location>
        <begin position="14"/>
        <end position="126"/>
    </location>
</feature>
<evidence type="ECO:0000256" key="1">
    <source>
        <dbReference type="ARBA" id="ARBA00022801"/>
    </source>
</evidence>
<keyword evidence="4" id="KW-1185">Reference proteome</keyword>
<dbReference type="PANTHER" id="PTHR46118:SF4">
    <property type="entry name" value="PROTEIN ABHD11"/>
    <property type="match status" value="1"/>
</dbReference>
<protein>
    <submittedName>
        <fullName evidence="3">Alpha/beta fold hydrolase</fullName>
    </submittedName>
</protein>
<dbReference type="EMBL" id="CP035544">
    <property type="protein sequence ID" value="QBA65548.1"/>
    <property type="molecule type" value="Genomic_DNA"/>
</dbReference>
<dbReference type="GO" id="GO:0016787">
    <property type="term" value="F:hydrolase activity"/>
    <property type="evidence" value="ECO:0007669"/>
    <property type="project" value="UniProtKB-KW"/>
</dbReference>
<dbReference type="OrthoDB" id="9808398at2"/>
<sequence length="256" mass="29354">MPNLHSNILGEGQPLLVLHGFLGMSDNWKTLGSEYAENGYEVHLIDQRNHGKSFWSDEFDYSLLAEDLKDYMDDFQIEKATLLGHSMGGKTVMQFACTYPQRVRKLIVADISPKFYPPHHQYIIDALLALPLDQVKSRSEADSELAKHLNDWGIRQFLLKSLHWVEKGRLSFRFNLKVLATKMEEIGDSISGSDSYKGPTLFLRGSRSEYISEQDLPMIKQHFPSAVLETVPDSGHWLHAENPEEFMKLSLQFLNR</sequence>
<dbReference type="SUPFAM" id="SSF53474">
    <property type="entry name" value="alpha/beta-Hydrolases"/>
    <property type="match status" value="1"/>
</dbReference>
<proteinExistence type="predicted"/>
<dbReference type="Proteomes" id="UP000290889">
    <property type="component" value="Chromosome"/>
</dbReference>
<name>A0A411ED11_9FLAO</name>
<dbReference type="PANTHER" id="PTHR46118">
    <property type="entry name" value="PROTEIN ABHD11"/>
    <property type="match status" value="1"/>
</dbReference>
<gene>
    <name evidence="3" type="ORF">EQY75_01605</name>
</gene>
<dbReference type="Pfam" id="PF00561">
    <property type="entry name" value="Abhydrolase_1"/>
    <property type="match status" value="1"/>
</dbReference>